<organism evidence="2 3">
    <name type="scientific">Apiospora hydei</name>
    <dbReference type="NCBI Taxonomy" id="1337664"/>
    <lineage>
        <taxon>Eukaryota</taxon>
        <taxon>Fungi</taxon>
        <taxon>Dikarya</taxon>
        <taxon>Ascomycota</taxon>
        <taxon>Pezizomycotina</taxon>
        <taxon>Sordariomycetes</taxon>
        <taxon>Xylariomycetidae</taxon>
        <taxon>Amphisphaeriales</taxon>
        <taxon>Apiosporaceae</taxon>
        <taxon>Apiospora</taxon>
    </lineage>
</organism>
<evidence type="ECO:0000313" key="2">
    <source>
        <dbReference type="EMBL" id="KAK8084834.1"/>
    </source>
</evidence>
<name>A0ABR1WMR9_9PEZI</name>
<feature type="region of interest" description="Disordered" evidence="1">
    <location>
        <begin position="127"/>
        <end position="161"/>
    </location>
</feature>
<dbReference type="InterPro" id="IPR013783">
    <property type="entry name" value="Ig-like_fold"/>
</dbReference>
<proteinExistence type="predicted"/>
<dbReference type="RefSeq" id="XP_066669343.1">
    <property type="nucleotide sequence ID" value="XM_066810420.1"/>
</dbReference>
<evidence type="ECO:0000256" key="1">
    <source>
        <dbReference type="SAM" id="MobiDB-lite"/>
    </source>
</evidence>
<dbReference type="Proteomes" id="UP001433268">
    <property type="component" value="Unassembled WGS sequence"/>
</dbReference>
<sequence length="184" mass="19347">MPGQTATASNITVSLQDTFSDTVNITLAINILTDLFRQNFTDLNVTAGTSVSVDVKTFLWDPSDVDLELSNEPADSWLKLESSSLVISGTTPSVQDALDNAVTVTATSKSTKQKETRTIKIHIDPSDIVSTNTGMPAPTATATTEAHTADSTAKPPSIGHTPLFASGPVDCSNCSVHMPPAQES</sequence>
<reference evidence="2 3" key="1">
    <citation type="submission" date="2023-01" db="EMBL/GenBank/DDBJ databases">
        <title>Analysis of 21 Apiospora genomes using comparative genomics revels a genus with tremendous synthesis potential of carbohydrate active enzymes and secondary metabolites.</title>
        <authorList>
            <person name="Sorensen T."/>
        </authorList>
    </citation>
    <scope>NUCLEOTIDE SEQUENCE [LARGE SCALE GENOMIC DNA]</scope>
    <source>
        <strain evidence="2 3">CBS 114990</strain>
    </source>
</reference>
<comment type="caution">
    <text evidence="2">The sequence shown here is derived from an EMBL/GenBank/DDBJ whole genome shotgun (WGS) entry which is preliminary data.</text>
</comment>
<evidence type="ECO:0000313" key="3">
    <source>
        <dbReference type="Proteomes" id="UP001433268"/>
    </source>
</evidence>
<dbReference type="SUPFAM" id="SSF49313">
    <property type="entry name" value="Cadherin-like"/>
    <property type="match status" value="1"/>
</dbReference>
<protein>
    <submittedName>
        <fullName evidence="2">Uncharacterized protein</fullName>
    </submittedName>
</protein>
<dbReference type="InterPro" id="IPR015919">
    <property type="entry name" value="Cadherin-like_sf"/>
</dbReference>
<dbReference type="GeneID" id="92043480"/>
<accession>A0ABR1WMR9</accession>
<dbReference type="EMBL" id="JAQQWN010000005">
    <property type="protein sequence ID" value="KAK8084834.1"/>
    <property type="molecule type" value="Genomic_DNA"/>
</dbReference>
<gene>
    <name evidence="2" type="ORF">PG997_006105</name>
</gene>
<keyword evidence="3" id="KW-1185">Reference proteome</keyword>
<dbReference type="Pfam" id="PF05345">
    <property type="entry name" value="He_PIG"/>
    <property type="match status" value="1"/>
</dbReference>
<dbReference type="Gene3D" id="2.60.40.10">
    <property type="entry name" value="Immunoglobulins"/>
    <property type="match status" value="1"/>
</dbReference>
<feature type="compositionally biased region" description="Low complexity" evidence="1">
    <location>
        <begin position="131"/>
        <end position="153"/>
    </location>
</feature>